<dbReference type="EMBL" id="VLTM01000003">
    <property type="protein sequence ID" value="KAA0168086.1"/>
    <property type="molecule type" value="Genomic_DNA"/>
</dbReference>
<comment type="subcellular location">
    <subcellularLocation>
        <location evidence="1">Mitochondrion membrane</location>
        <topology evidence="1">Multi-pass membrane protein</topology>
    </subcellularLocation>
</comment>
<keyword evidence="7" id="KW-0496">Mitochondrion</keyword>
<evidence type="ECO:0008006" key="19">
    <source>
        <dbReference type="Google" id="ProtNLM"/>
    </source>
</evidence>
<gene>
    <name evidence="14" type="ORF">FNF27_02309</name>
    <name evidence="12" type="ORF">FNF28_04234</name>
    <name evidence="11" type="ORF">FNF29_02457</name>
    <name evidence="13" type="ORF">FNF31_00585</name>
</gene>
<keyword evidence="8 9" id="KW-0472">Membrane</keyword>
<reference evidence="15 16" key="1">
    <citation type="submission" date="2019-07" db="EMBL/GenBank/DDBJ databases">
        <title>Genomes of Cafeteria roenbergensis.</title>
        <authorList>
            <person name="Fischer M.G."/>
            <person name="Hackl T."/>
            <person name="Roman M."/>
        </authorList>
    </citation>
    <scope>NUCLEOTIDE SEQUENCE [LARGE SCALE GENOMIC DNA]</scope>
    <source>
        <strain evidence="11 16">BVI</strain>
        <strain evidence="13 18">Cflag</strain>
        <strain evidence="14 15">E4-10P</strain>
        <strain evidence="12 17">RCC970-E3</strain>
    </source>
</reference>
<dbReference type="OrthoDB" id="44467at2759"/>
<dbReference type="GO" id="GO:0071913">
    <property type="term" value="F:citrate secondary active transmembrane transporter activity"/>
    <property type="evidence" value="ECO:0007669"/>
    <property type="project" value="TreeGrafter"/>
</dbReference>
<evidence type="ECO:0000256" key="2">
    <source>
        <dbReference type="ARBA" id="ARBA00006375"/>
    </source>
</evidence>
<evidence type="ECO:0000313" key="14">
    <source>
        <dbReference type="EMBL" id="KAA0176252.1"/>
    </source>
</evidence>
<dbReference type="Pfam" id="PF00153">
    <property type="entry name" value="Mito_carr"/>
    <property type="match status" value="3"/>
</dbReference>
<keyword evidence="3 10" id="KW-0813">Transport</keyword>
<dbReference type="InterPro" id="IPR002067">
    <property type="entry name" value="MCP"/>
</dbReference>
<dbReference type="EMBL" id="VLTO01000009">
    <property type="protein sequence ID" value="KAA0176252.1"/>
    <property type="molecule type" value="Genomic_DNA"/>
</dbReference>
<keyword evidence="6" id="KW-1133">Transmembrane helix</keyword>
<dbReference type="OMA" id="AWYAGCT"/>
<dbReference type="GO" id="GO:0031966">
    <property type="term" value="C:mitochondrial membrane"/>
    <property type="evidence" value="ECO:0007669"/>
    <property type="project" value="UniProtKB-SubCell"/>
</dbReference>
<dbReference type="PANTHER" id="PTHR45788">
    <property type="entry name" value="SUCCINATE/FUMARATE MITOCHONDRIAL TRANSPORTER-RELATED"/>
    <property type="match status" value="1"/>
</dbReference>
<dbReference type="GO" id="GO:0006843">
    <property type="term" value="P:mitochondrial citrate transmembrane transport"/>
    <property type="evidence" value="ECO:0007669"/>
    <property type="project" value="TreeGrafter"/>
</dbReference>
<evidence type="ECO:0000256" key="4">
    <source>
        <dbReference type="ARBA" id="ARBA00022692"/>
    </source>
</evidence>
<feature type="repeat" description="Solcar" evidence="9">
    <location>
        <begin position="6"/>
        <end position="94"/>
    </location>
</feature>
<evidence type="ECO:0000256" key="3">
    <source>
        <dbReference type="ARBA" id="ARBA00022448"/>
    </source>
</evidence>
<evidence type="ECO:0000313" key="17">
    <source>
        <dbReference type="Proteomes" id="UP000324907"/>
    </source>
</evidence>
<proteinExistence type="inferred from homology"/>
<dbReference type="SUPFAM" id="SSF103506">
    <property type="entry name" value="Mitochondrial carrier"/>
    <property type="match status" value="1"/>
</dbReference>
<dbReference type="FunFam" id="1.50.40.10:FF:000007">
    <property type="entry name" value="Mitochondrial tricarboxylate transport protein-like"/>
    <property type="match status" value="1"/>
</dbReference>
<evidence type="ECO:0000256" key="9">
    <source>
        <dbReference type="PROSITE-ProRule" id="PRU00282"/>
    </source>
</evidence>
<feature type="repeat" description="Solcar" evidence="9">
    <location>
        <begin position="201"/>
        <end position="286"/>
    </location>
</feature>
<name>A0A5A8CQV4_CAFRO</name>
<evidence type="ECO:0000313" key="18">
    <source>
        <dbReference type="Proteomes" id="UP000325113"/>
    </source>
</evidence>
<evidence type="ECO:0000256" key="10">
    <source>
        <dbReference type="RuleBase" id="RU000488"/>
    </source>
</evidence>
<accession>A0A5A8CQV4</accession>
<dbReference type="Proteomes" id="UP000323011">
    <property type="component" value="Unassembled WGS sequence"/>
</dbReference>
<evidence type="ECO:0000313" key="15">
    <source>
        <dbReference type="Proteomes" id="UP000322899"/>
    </source>
</evidence>
<evidence type="ECO:0000313" key="13">
    <source>
        <dbReference type="EMBL" id="KAA0168086.1"/>
    </source>
</evidence>
<dbReference type="Gene3D" id="1.50.40.10">
    <property type="entry name" value="Mitochondrial carrier domain"/>
    <property type="match status" value="1"/>
</dbReference>
<comment type="caution">
    <text evidence="11">The sequence shown here is derived from an EMBL/GenBank/DDBJ whole genome shotgun (WGS) entry which is preliminary data.</text>
</comment>
<comment type="similarity">
    <text evidence="2 10">Belongs to the mitochondrial carrier (TC 2.A.29) family.</text>
</comment>
<dbReference type="InterPro" id="IPR049563">
    <property type="entry name" value="TXTP-like"/>
</dbReference>
<evidence type="ECO:0000313" key="12">
    <source>
        <dbReference type="EMBL" id="KAA0163408.1"/>
    </source>
</evidence>
<evidence type="ECO:0000313" key="11">
    <source>
        <dbReference type="EMBL" id="KAA0154580.1"/>
    </source>
</evidence>
<dbReference type="EMBL" id="VLTL01000066">
    <property type="protein sequence ID" value="KAA0163408.1"/>
    <property type="molecule type" value="Genomic_DNA"/>
</dbReference>
<dbReference type="InterPro" id="IPR023395">
    <property type="entry name" value="MCP_dom_sf"/>
</dbReference>
<dbReference type="Proteomes" id="UP000324907">
    <property type="component" value="Unassembled WGS sequence"/>
</dbReference>
<dbReference type="AlphaFoldDB" id="A0A5A8CQV4"/>
<dbReference type="InterPro" id="IPR018108">
    <property type="entry name" value="MCP_transmembrane"/>
</dbReference>
<organism evidence="11 16">
    <name type="scientific">Cafeteria roenbergensis</name>
    <name type="common">Marine flagellate</name>
    <dbReference type="NCBI Taxonomy" id="33653"/>
    <lineage>
        <taxon>Eukaryota</taxon>
        <taxon>Sar</taxon>
        <taxon>Stramenopiles</taxon>
        <taxon>Bigyra</taxon>
        <taxon>Opalozoa</taxon>
        <taxon>Bicosoecida</taxon>
        <taxon>Cafeteriaceae</taxon>
        <taxon>Cafeteria</taxon>
    </lineage>
</organism>
<evidence type="ECO:0000256" key="7">
    <source>
        <dbReference type="ARBA" id="ARBA00023128"/>
    </source>
</evidence>
<evidence type="ECO:0000256" key="8">
    <source>
        <dbReference type="ARBA" id="ARBA00023136"/>
    </source>
</evidence>
<dbReference type="PROSITE" id="PS50920">
    <property type="entry name" value="SOLCAR"/>
    <property type="match status" value="3"/>
</dbReference>
<evidence type="ECO:0000313" key="16">
    <source>
        <dbReference type="Proteomes" id="UP000323011"/>
    </source>
</evidence>
<keyword evidence="16" id="KW-1185">Reference proteome</keyword>
<evidence type="ECO:0000256" key="1">
    <source>
        <dbReference type="ARBA" id="ARBA00004225"/>
    </source>
</evidence>
<dbReference type="Proteomes" id="UP000322899">
    <property type="component" value="Unassembled WGS sequence"/>
</dbReference>
<keyword evidence="4 9" id="KW-0812">Transmembrane</keyword>
<protein>
    <recommendedName>
        <fullName evidence="19">Mitochondrial carrier protein</fullName>
    </recommendedName>
</protein>
<dbReference type="PANTHER" id="PTHR45788:SF4">
    <property type="entry name" value="TRICARBOXYLATE TRANSPORT PROTEIN, MITOCHONDRIAL"/>
    <property type="match status" value="1"/>
</dbReference>
<dbReference type="EMBL" id="VLTN01000011">
    <property type="protein sequence ID" value="KAA0154580.1"/>
    <property type="molecule type" value="Genomic_DNA"/>
</dbReference>
<feature type="repeat" description="Solcar" evidence="9">
    <location>
        <begin position="105"/>
        <end position="191"/>
    </location>
</feature>
<keyword evidence="5" id="KW-0677">Repeat</keyword>
<sequence length="291" mass="31151">MATKKSAGWKHVAAGGMAGASEIVIMYPTEFVKTQMQLQRKTATPKFANSFDCARKIVAEKGVLALYRGLTSLLVGTVPKTSLRFGVFGKIKEAFKDDKGVLTSGRTLVAGMATGLVEATLVVTPVETMKTVLIADQNSAKPKYNGLLHGVRSIIAEKGLLGVYKGWAPTAAKQMGNQGIRFTTYEAIKNSMRPAGEGGALHPTQLMLAGGAAGFISVVLTMPFDVVKTRMQGLDAAMYEGTVDCVRKVYTSEGITAFWKGMAARLPRVVFGQSITLAGYDVFMRLLNKIA</sequence>
<dbReference type="PRINTS" id="PR00926">
    <property type="entry name" value="MITOCARRIER"/>
</dbReference>
<evidence type="ECO:0000256" key="6">
    <source>
        <dbReference type="ARBA" id="ARBA00022989"/>
    </source>
</evidence>
<dbReference type="Proteomes" id="UP000325113">
    <property type="component" value="Unassembled WGS sequence"/>
</dbReference>
<evidence type="ECO:0000256" key="5">
    <source>
        <dbReference type="ARBA" id="ARBA00022737"/>
    </source>
</evidence>